<reference evidence="1 2" key="1">
    <citation type="submission" date="2019-08" db="EMBL/GenBank/DDBJ databases">
        <title>Whole genome of Aphis craccivora.</title>
        <authorList>
            <person name="Voronova N.V."/>
            <person name="Shulinski R.S."/>
            <person name="Bandarenka Y.V."/>
            <person name="Zhorov D.G."/>
            <person name="Warner D."/>
        </authorList>
    </citation>
    <scope>NUCLEOTIDE SEQUENCE [LARGE SCALE GENOMIC DNA]</scope>
    <source>
        <strain evidence="1">180601</strain>
        <tissue evidence="1">Whole Body</tissue>
    </source>
</reference>
<comment type="caution">
    <text evidence="1">The sequence shown here is derived from an EMBL/GenBank/DDBJ whole genome shotgun (WGS) entry which is preliminary data.</text>
</comment>
<sequence>MDLLNHVLSEIHRLDKEINVNDEKEIQSIQEKRKTIVLIKRNIKILRYEKYLAK</sequence>
<evidence type="ECO:0000313" key="1">
    <source>
        <dbReference type="EMBL" id="KAF0737858.1"/>
    </source>
</evidence>
<accession>A0A6G0XCI6</accession>
<organism evidence="1 2">
    <name type="scientific">Aphis craccivora</name>
    <name type="common">Cowpea aphid</name>
    <dbReference type="NCBI Taxonomy" id="307492"/>
    <lineage>
        <taxon>Eukaryota</taxon>
        <taxon>Metazoa</taxon>
        <taxon>Ecdysozoa</taxon>
        <taxon>Arthropoda</taxon>
        <taxon>Hexapoda</taxon>
        <taxon>Insecta</taxon>
        <taxon>Pterygota</taxon>
        <taxon>Neoptera</taxon>
        <taxon>Paraneoptera</taxon>
        <taxon>Hemiptera</taxon>
        <taxon>Sternorrhyncha</taxon>
        <taxon>Aphidomorpha</taxon>
        <taxon>Aphidoidea</taxon>
        <taxon>Aphididae</taxon>
        <taxon>Aphidini</taxon>
        <taxon>Aphis</taxon>
        <taxon>Aphis</taxon>
    </lineage>
</organism>
<evidence type="ECO:0000313" key="2">
    <source>
        <dbReference type="Proteomes" id="UP000478052"/>
    </source>
</evidence>
<keyword evidence="2" id="KW-1185">Reference proteome</keyword>
<protein>
    <submittedName>
        <fullName evidence="1">Uncharacterized protein</fullName>
    </submittedName>
</protein>
<proteinExistence type="predicted"/>
<dbReference type="Proteomes" id="UP000478052">
    <property type="component" value="Unassembled WGS sequence"/>
</dbReference>
<feature type="non-terminal residue" evidence="1">
    <location>
        <position position="54"/>
    </location>
</feature>
<dbReference type="EMBL" id="VUJU01007951">
    <property type="protein sequence ID" value="KAF0737858.1"/>
    <property type="molecule type" value="Genomic_DNA"/>
</dbReference>
<dbReference type="AlphaFoldDB" id="A0A6G0XCI6"/>
<name>A0A6G0XCI6_APHCR</name>
<gene>
    <name evidence="1" type="ORF">FWK35_00021031</name>
</gene>